<feature type="compositionally biased region" description="Polar residues" evidence="2">
    <location>
        <begin position="317"/>
        <end position="353"/>
    </location>
</feature>
<evidence type="ECO:0000256" key="2">
    <source>
        <dbReference type="SAM" id="MobiDB-lite"/>
    </source>
</evidence>
<dbReference type="AlphaFoldDB" id="A0A7L0VW87"/>
<dbReference type="Pfam" id="PF15352">
    <property type="entry name" value="K1377"/>
    <property type="match status" value="2"/>
</dbReference>
<dbReference type="PANTHER" id="PTHR31191:SF4">
    <property type="entry name" value="CENTROSOMAL PROTEIN OF 126 KDA"/>
    <property type="match status" value="1"/>
</dbReference>
<feature type="compositionally biased region" description="Low complexity" evidence="2">
    <location>
        <begin position="123"/>
        <end position="139"/>
    </location>
</feature>
<keyword evidence="4" id="KW-1185">Reference proteome</keyword>
<dbReference type="GO" id="GO:0031122">
    <property type="term" value="P:cytoplasmic microtubule organization"/>
    <property type="evidence" value="ECO:0007669"/>
    <property type="project" value="InterPro"/>
</dbReference>
<dbReference type="OrthoDB" id="9900339at2759"/>
<feature type="region of interest" description="Disordered" evidence="2">
    <location>
        <begin position="202"/>
        <end position="230"/>
    </location>
</feature>
<feature type="compositionally biased region" description="Basic and acidic residues" evidence="2">
    <location>
        <begin position="306"/>
        <end position="315"/>
    </location>
</feature>
<comment type="caution">
    <text evidence="3">The sequence shown here is derived from an EMBL/GenBank/DDBJ whole genome shotgun (WGS) entry which is preliminary data.</text>
</comment>
<name>A0A7L0VW87_ALELA</name>
<protein>
    <submittedName>
        <fullName evidence="3">CE126 protein</fullName>
    </submittedName>
</protein>
<dbReference type="GO" id="GO:1905515">
    <property type="term" value="P:non-motile cilium assembly"/>
    <property type="evidence" value="ECO:0007669"/>
    <property type="project" value="InterPro"/>
</dbReference>
<dbReference type="GO" id="GO:0005813">
    <property type="term" value="C:centrosome"/>
    <property type="evidence" value="ECO:0007669"/>
    <property type="project" value="InterPro"/>
</dbReference>
<sequence length="1096" mass="121323">DSALALHLGWDLGEEHWALKEDQKLCRRRAQKYSIETNRRRRAFEERRKQMEEKEQRFREQVLQQRKVKLRETTEKFQRAHLPASQHKQIVQTKPAFQLEEALEQVKGSVLPSGLYLSSGNKTSFGTTDDTSSSSASRRGCSRQEQISAVVGWDKTMRESSRTSVDNNQLLFQKNLKEMQQLLEKQHLSNLENVHLEVKRTDDSESLSSLDSLEAGERNGNCIPPSESSLPPQCDCALYNPGKPQTRSNDLVYTAENTSKNMHLNNCQRNRDSQNNQNSLPTEGLLAKHNVLTLAEHVNNTEEESSVSHRSEKKAAQFSNSGNQESSGNKEFTFLQNITEERNNPSSGTTRTLATGHPVFNPSRTWASPDSIPGERVQDLMQDQSFKMTPQKRSKSVQTSSEHAATSGILFPNQKCSSGVPSTAGTFPKHRNISTDFLKNTLAKVIETKEENIKCIDAAVQGSSLFQAIPNASVLCDVKQQKSKEEGKANVAETLSLVSDTELTFGTPAQHKPLKNNIYGRKRAKLFGSILKKESKCEASHYKAVVLNHRIIFRTRPVSSIRDSLEIAKSKKKSAENKKNNRKLRWCNQIDQITTENNEKYNEKSTSEISSAQLQGVRTASTDPWANMSAHPSNTTFTKNNWGNSYISKPDVNSATSNKECISLDMFMSTGSSSAKKVWMVSKDEESKQLESCNNYKIHEGNQHKSKAKISRRPRPIRDQSHFVPRNGRDTAVRLQSVTEANAVPAAQGRVLAPQPPSMPPMGSTCGKTSASTGGQPLPSSRALATTANRKYLNKRHGLLADQISDESTSGSSESVACSSEVATAVSTACCSSSCKPLAKHPDSVNSAQTSACHDFSATCAERRGNTGSRLHLGHVPTAEGTGTAWKGAHTPLTPKDSAVGVTQHHVSRFNNSHVTKWQTSKAVVSCPPAGDSSQKTTFKPSSRVNEWFSFHANGIVPVTKQRQIFINSENKHRAFTEQRRQPVASQRWKPTHHTQSSLCAVQPHPVQSAFNPAQNTNNTCLSDEVSESTAQFLMAEQLASTAAAEDEILATMESVQQARQPLLLNTAPRLGMSALSIEEEKIFQSLDHLNQRLQS</sequence>
<feature type="compositionally biased region" description="Basic and acidic residues" evidence="2">
    <location>
        <begin position="716"/>
        <end position="730"/>
    </location>
</feature>
<accession>A0A7L0VW87</accession>
<feature type="non-terminal residue" evidence="3">
    <location>
        <position position="1"/>
    </location>
</feature>
<feature type="coiled-coil region" evidence="1">
    <location>
        <begin position="558"/>
        <end position="585"/>
    </location>
</feature>
<gene>
    <name evidence="3" type="primary">Cep126</name>
    <name evidence="3" type="ORF">ALELAT_R08175</name>
</gene>
<evidence type="ECO:0000313" key="4">
    <source>
        <dbReference type="Proteomes" id="UP000562322"/>
    </source>
</evidence>
<dbReference type="Proteomes" id="UP000562322">
    <property type="component" value="Unassembled WGS sequence"/>
</dbReference>
<feature type="coiled-coil region" evidence="1">
    <location>
        <begin position="34"/>
        <end position="61"/>
    </location>
</feature>
<feature type="compositionally biased region" description="Basic residues" evidence="2">
    <location>
        <begin position="704"/>
        <end position="715"/>
    </location>
</feature>
<feature type="region of interest" description="Disordered" evidence="2">
    <location>
        <begin position="299"/>
        <end position="372"/>
    </location>
</feature>
<proteinExistence type="predicted"/>
<evidence type="ECO:0000313" key="3">
    <source>
        <dbReference type="EMBL" id="NXL83411.1"/>
    </source>
</evidence>
<feature type="region of interest" description="Disordered" evidence="2">
    <location>
        <begin position="699"/>
        <end position="730"/>
    </location>
</feature>
<dbReference type="GO" id="GO:0030496">
    <property type="term" value="C:midbody"/>
    <property type="evidence" value="ECO:0007669"/>
    <property type="project" value="TreeGrafter"/>
</dbReference>
<dbReference type="GO" id="GO:0097546">
    <property type="term" value="C:ciliary base"/>
    <property type="evidence" value="ECO:0007669"/>
    <property type="project" value="InterPro"/>
</dbReference>
<feature type="region of interest" description="Disordered" evidence="2">
    <location>
        <begin position="745"/>
        <end position="781"/>
    </location>
</feature>
<keyword evidence="1" id="KW-0175">Coiled coil</keyword>
<dbReference type="InterPro" id="IPR028257">
    <property type="entry name" value="CEP126"/>
</dbReference>
<evidence type="ECO:0000256" key="1">
    <source>
        <dbReference type="SAM" id="Coils"/>
    </source>
</evidence>
<dbReference type="PANTHER" id="PTHR31191">
    <property type="entry name" value="CENTROSOMAL PROTEIN CEP126"/>
    <property type="match status" value="1"/>
</dbReference>
<feature type="region of interest" description="Disordered" evidence="2">
    <location>
        <begin position="117"/>
        <end position="143"/>
    </location>
</feature>
<feature type="compositionally biased region" description="Polar residues" evidence="2">
    <location>
        <begin position="766"/>
        <end position="781"/>
    </location>
</feature>
<feature type="non-terminal residue" evidence="3">
    <location>
        <position position="1096"/>
    </location>
</feature>
<reference evidence="3 4" key="1">
    <citation type="submission" date="2019-09" db="EMBL/GenBank/DDBJ databases">
        <title>Bird 10,000 Genomes (B10K) Project - Family phase.</title>
        <authorList>
            <person name="Zhang G."/>
        </authorList>
    </citation>
    <scope>NUCLEOTIDE SEQUENCE [LARGE SCALE GENOMIC DNA]</scope>
    <source>
        <strain evidence="3">B10K-DU-001-39</strain>
        <tissue evidence="3">Muscle</tissue>
    </source>
</reference>
<dbReference type="GO" id="GO:0007052">
    <property type="term" value="P:mitotic spindle organization"/>
    <property type="evidence" value="ECO:0007669"/>
    <property type="project" value="InterPro"/>
</dbReference>
<organism evidence="3 4">
    <name type="scientific">Alectura lathami</name>
    <name type="common">Australian brush turkey</name>
    <dbReference type="NCBI Taxonomy" id="81907"/>
    <lineage>
        <taxon>Eukaryota</taxon>
        <taxon>Metazoa</taxon>
        <taxon>Chordata</taxon>
        <taxon>Craniata</taxon>
        <taxon>Vertebrata</taxon>
        <taxon>Euteleostomi</taxon>
        <taxon>Archelosauria</taxon>
        <taxon>Archosauria</taxon>
        <taxon>Dinosauria</taxon>
        <taxon>Saurischia</taxon>
        <taxon>Theropoda</taxon>
        <taxon>Coelurosauria</taxon>
        <taxon>Aves</taxon>
        <taxon>Neognathae</taxon>
        <taxon>Galloanserae</taxon>
        <taxon>Galliformes</taxon>
        <taxon>Megapodiidae</taxon>
        <taxon>Alectura</taxon>
    </lineage>
</organism>
<dbReference type="EMBL" id="VXAV01000426">
    <property type="protein sequence ID" value="NXL83411.1"/>
    <property type="molecule type" value="Genomic_DNA"/>
</dbReference>